<feature type="domain" description="SWIM-type" evidence="5">
    <location>
        <begin position="67"/>
        <end position="108"/>
    </location>
</feature>
<keyword evidence="2 4" id="KW-0863">Zinc-finger</keyword>
<dbReference type="Pfam" id="PF04434">
    <property type="entry name" value="SWIM"/>
    <property type="match status" value="1"/>
</dbReference>
<dbReference type="Proteomes" id="UP000026915">
    <property type="component" value="Chromosome 7"/>
</dbReference>
<dbReference type="GO" id="GO:0008270">
    <property type="term" value="F:zinc ion binding"/>
    <property type="evidence" value="ECO:0007669"/>
    <property type="project" value="UniProtKB-KW"/>
</dbReference>
<evidence type="ECO:0000256" key="1">
    <source>
        <dbReference type="ARBA" id="ARBA00022723"/>
    </source>
</evidence>
<dbReference type="SMART" id="SM00575">
    <property type="entry name" value="ZnF_PMZ"/>
    <property type="match status" value="1"/>
</dbReference>
<dbReference type="InParanoid" id="A0A061FAM2"/>
<dbReference type="InterPro" id="IPR007527">
    <property type="entry name" value="Znf_SWIM"/>
</dbReference>
<proteinExistence type="predicted"/>
<dbReference type="Gramene" id="EOY13958">
    <property type="protein sequence ID" value="EOY13958"/>
    <property type="gene ID" value="TCM_032883"/>
</dbReference>
<evidence type="ECO:0000256" key="4">
    <source>
        <dbReference type="PROSITE-ProRule" id="PRU00325"/>
    </source>
</evidence>
<protein>
    <recommendedName>
        <fullName evidence="5">SWIM-type domain-containing protein</fullName>
    </recommendedName>
</protein>
<dbReference type="HOGENOM" id="CLU_141242_0_0_1"/>
<accession>A0A061FAM2</accession>
<dbReference type="OMA" id="CTHAMVA"/>
<dbReference type="EMBL" id="CM001885">
    <property type="protein sequence ID" value="EOY13958.1"/>
    <property type="molecule type" value="Genomic_DNA"/>
</dbReference>
<keyword evidence="7" id="KW-1185">Reference proteome</keyword>
<evidence type="ECO:0000256" key="2">
    <source>
        <dbReference type="ARBA" id="ARBA00022771"/>
    </source>
</evidence>
<dbReference type="InterPro" id="IPR006564">
    <property type="entry name" value="Znf_PMZ"/>
</dbReference>
<evidence type="ECO:0000256" key="3">
    <source>
        <dbReference type="ARBA" id="ARBA00022833"/>
    </source>
</evidence>
<keyword evidence="1" id="KW-0479">Metal-binding</keyword>
<organism evidence="6 7">
    <name type="scientific">Theobroma cacao</name>
    <name type="common">Cacao</name>
    <name type="synonym">Cocoa</name>
    <dbReference type="NCBI Taxonomy" id="3641"/>
    <lineage>
        <taxon>Eukaryota</taxon>
        <taxon>Viridiplantae</taxon>
        <taxon>Streptophyta</taxon>
        <taxon>Embryophyta</taxon>
        <taxon>Tracheophyta</taxon>
        <taxon>Spermatophyta</taxon>
        <taxon>Magnoliopsida</taxon>
        <taxon>eudicotyledons</taxon>
        <taxon>Gunneridae</taxon>
        <taxon>Pentapetalae</taxon>
        <taxon>rosids</taxon>
        <taxon>malvids</taxon>
        <taxon>Malvales</taxon>
        <taxon>Malvaceae</taxon>
        <taxon>Byttnerioideae</taxon>
        <taxon>Theobroma</taxon>
    </lineage>
</organism>
<dbReference type="STRING" id="3641.A0A061FAM2"/>
<reference evidence="6 7" key="1">
    <citation type="journal article" date="2013" name="Genome Biol.">
        <title>The genome sequence of the most widely cultivated cacao type and its use to identify candidate genes regulating pod color.</title>
        <authorList>
            <person name="Motamayor J.C."/>
            <person name="Mockaitis K."/>
            <person name="Schmutz J."/>
            <person name="Haiminen N."/>
            <person name="Iii D.L."/>
            <person name="Cornejo O."/>
            <person name="Findley S.D."/>
            <person name="Zheng P."/>
            <person name="Utro F."/>
            <person name="Royaert S."/>
            <person name="Saski C."/>
            <person name="Jenkins J."/>
            <person name="Podicheti R."/>
            <person name="Zhao M."/>
            <person name="Scheffler B.E."/>
            <person name="Stack J.C."/>
            <person name="Feltus F.A."/>
            <person name="Mustiga G.M."/>
            <person name="Amores F."/>
            <person name="Phillips W."/>
            <person name="Marelli J.P."/>
            <person name="May G.D."/>
            <person name="Shapiro H."/>
            <person name="Ma J."/>
            <person name="Bustamante C.D."/>
            <person name="Schnell R.J."/>
            <person name="Main D."/>
            <person name="Gilbert D."/>
            <person name="Parida L."/>
            <person name="Kuhn D.N."/>
        </authorList>
    </citation>
    <scope>NUCLEOTIDE SEQUENCE [LARGE SCALE GENOMIC DNA]</scope>
    <source>
        <strain evidence="7">cv. Matina 1-6</strain>
    </source>
</reference>
<dbReference type="PROSITE" id="PS50966">
    <property type="entry name" value="ZF_SWIM"/>
    <property type="match status" value="1"/>
</dbReference>
<keyword evidence="3" id="KW-0862">Zinc</keyword>
<evidence type="ECO:0000259" key="5">
    <source>
        <dbReference type="PROSITE" id="PS50966"/>
    </source>
</evidence>
<sequence>MSEHARKMPIAILIKCIRGIFQCWFHDRHNKALNLTMLLSPWAINLLSTWFNEACHFSTQLIDRVEFQVIGGTKDKVVNLSTKTCSCSQFQIDLLPCTHAMVAISLGSKCKHVAIEFCSNYYKTRSWVEGYAIPVHPVGHHNALVQIAQLGIPV</sequence>
<evidence type="ECO:0000313" key="6">
    <source>
        <dbReference type="EMBL" id="EOY13958.1"/>
    </source>
</evidence>
<evidence type="ECO:0000313" key="7">
    <source>
        <dbReference type="Proteomes" id="UP000026915"/>
    </source>
</evidence>
<gene>
    <name evidence="6" type="ORF">TCM_032883</name>
</gene>
<name>A0A061FAM2_THECC</name>
<dbReference type="AlphaFoldDB" id="A0A061FAM2"/>